<evidence type="ECO:0008006" key="3">
    <source>
        <dbReference type="Google" id="ProtNLM"/>
    </source>
</evidence>
<protein>
    <recommendedName>
        <fullName evidence="3">CHAP domain-containing protein</fullName>
    </recommendedName>
</protein>
<keyword evidence="2" id="KW-1185">Reference proteome</keyword>
<name>A0A448NVK3_9ACTN</name>
<reference evidence="1 2" key="1">
    <citation type="submission" date="2018-12" db="EMBL/GenBank/DDBJ databases">
        <authorList>
            <consortium name="Pathogen Informatics"/>
        </authorList>
    </citation>
    <scope>NUCLEOTIDE SEQUENCE [LARGE SCALE GENOMIC DNA]</scope>
    <source>
        <strain evidence="1 2">NCTC13652</strain>
    </source>
</reference>
<dbReference type="Proteomes" id="UP000277858">
    <property type="component" value="Chromosome"/>
</dbReference>
<dbReference type="AlphaFoldDB" id="A0A448NVK3"/>
<dbReference type="OrthoDB" id="2607492at2"/>
<evidence type="ECO:0000313" key="2">
    <source>
        <dbReference type="Proteomes" id="UP000277858"/>
    </source>
</evidence>
<evidence type="ECO:0000313" key="1">
    <source>
        <dbReference type="EMBL" id="VEI02012.1"/>
    </source>
</evidence>
<dbReference type="EMBL" id="LR134473">
    <property type="protein sequence ID" value="VEI02012.1"/>
    <property type="molecule type" value="Genomic_DNA"/>
</dbReference>
<proteinExistence type="predicted"/>
<dbReference type="RefSeq" id="WP_126412591.1">
    <property type="nucleotide sequence ID" value="NZ_JAKDOF010000009.1"/>
</dbReference>
<accession>A0A448NVK3</accession>
<dbReference type="STRING" id="1122997.GCA_000425285_00645"/>
<sequence length="350" mass="37011">MRQLHSHRSSSAVIMLVSLALGLIGFQAVGASPARAATTNNTVMTTTQSMSAATLNSRQVGTYAAGRHLNLICYAHGQSVKGYFSRWIPGGWDSLWYLVDDGHWVADVDIQTYSQNPVTSECPSGPVGVPMVTTQRMAGPGLNTGQAGTYQQYSALGLVCWARGQSVKGYFSRYISGGWDSLWYRTRDGYWVADVDLQTGSSGQVGPQCGQPGTPASSSREQRAVSWALSQVGSQQYDFLCGAFVANAYGKSALGYSNAISFYSALRGANQIHGGTAPAGALVFSRSSTDQGNGHVDIAVGNGTFVSGGVSRSYRGLRGGGSTVQLMPTLNPSHGAVYLGWAYAPTSWRG</sequence>
<gene>
    <name evidence="1" type="ORF">NCTC13652_00177</name>
</gene>
<organism evidence="1 2">
    <name type="scientific">Acidipropionibacterium jensenii</name>
    <dbReference type="NCBI Taxonomy" id="1749"/>
    <lineage>
        <taxon>Bacteria</taxon>
        <taxon>Bacillati</taxon>
        <taxon>Actinomycetota</taxon>
        <taxon>Actinomycetes</taxon>
        <taxon>Propionibacteriales</taxon>
        <taxon>Propionibacteriaceae</taxon>
        <taxon>Acidipropionibacterium</taxon>
    </lineage>
</organism>